<dbReference type="Pfam" id="PF00202">
    <property type="entry name" value="Aminotran_3"/>
    <property type="match status" value="1"/>
</dbReference>
<dbReference type="Gene3D" id="3.40.640.10">
    <property type="entry name" value="Type I PLP-dependent aspartate aminotransferase-like (Major domain)"/>
    <property type="match status" value="1"/>
</dbReference>
<sequence length="399" mass="41946">HVHVLRCPDAYRGLYLDGRAAAREAIGRVAARGESFAAFFFEAMPSCAGQVILPGGYLRDVCEAFRDCGALCVADEVQTGFGRPGCSFWGFEAEGVIPDIVTLGKGIGNGFPMGAAVATRDVAEKFANGMEYFNSNGGCNAACVAGSAVLDVIREQGLQSNAERIGRYLLRELEQLATRTSVVGDVRGRGLFIGVEIVMSQASKVPAPHVADWVVMACMSSCRVLLSTDGPCGNVIKIKPPLCFSMENADSLLEALGEVLLEDLPERLPQLLHHDAEAAVARDKLGKIRALLPDREPLSAGGTAAVLSGRSREELPGGATDAGGVAGVTAGGRSRGCRSARILRSLAGHALSAALGALLSSKLRGGWRGLRGGAWNCRWLAKLWTPLTDHSSARVSSEG</sequence>
<evidence type="ECO:0000256" key="1">
    <source>
        <dbReference type="ARBA" id="ARBA00008954"/>
    </source>
</evidence>
<dbReference type="Gene3D" id="3.90.1150.10">
    <property type="entry name" value="Aspartate Aminotransferase, domain 1"/>
    <property type="match status" value="1"/>
</dbReference>
<reference evidence="4" key="1">
    <citation type="submission" date="2014-05" db="EMBL/GenBank/DDBJ databases">
        <title>The transcriptome of the halophilic microalga Tetraselmis sp. GSL018 isolated from the Great Salt Lake, Utah.</title>
        <authorList>
            <person name="Jinkerson R.E."/>
            <person name="D'Adamo S."/>
            <person name="Posewitz M.C."/>
        </authorList>
    </citation>
    <scope>NUCLEOTIDE SEQUENCE</scope>
    <source>
        <strain evidence="4">GSL018</strain>
    </source>
</reference>
<name>A0A061R8L8_9CHLO</name>
<dbReference type="GO" id="GO:0008483">
    <property type="term" value="F:transaminase activity"/>
    <property type="evidence" value="ECO:0007669"/>
    <property type="project" value="InterPro"/>
</dbReference>
<dbReference type="PANTHER" id="PTHR45688:SF13">
    <property type="entry name" value="ALANINE--GLYOXYLATE AMINOTRANSFERASE 2-LIKE"/>
    <property type="match status" value="1"/>
</dbReference>
<dbReference type="PANTHER" id="PTHR45688">
    <property type="match status" value="1"/>
</dbReference>
<evidence type="ECO:0000256" key="3">
    <source>
        <dbReference type="RuleBase" id="RU003560"/>
    </source>
</evidence>
<dbReference type="GO" id="GO:0005739">
    <property type="term" value="C:mitochondrion"/>
    <property type="evidence" value="ECO:0007669"/>
    <property type="project" value="TreeGrafter"/>
</dbReference>
<dbReference type="InterPro" id="IPR049704">
    <property type="entry name" value="Aminotrans_3_PPA_site"/>
</dbReference>
<dbReference type="EMBL" id="GBEZ01019470">
    <property type="protein sequence ID" value="JAC67094.1"/>
    <property type="molecule type" value="Transcribed_RNA"/>
</dbReference>
<gene>
    <name evidence="4" type="ORF">TSPGSL018_12025</name>
</gene>
<accession>A0A061R8L8</accession>
<feature type="non-terminal residue" evidence="4">
    <location>
        <position position="1"/>
    </location>
</feature>
<dbReference type="InterPro" id="IPR015422">
    <property type="entry name" value="PyrdxlP-dep_Trfase_small"/>
</dbReference>
<dbReference type="InterPro" id="IPR005814">
    <property type="entry name" value="Aminotrans_3"/>
</dbReference>
<protein>
    <submittedName>
        <fullName evidence="4">Alanine--glyoxylate transaminase</fullName>
    </submittedName>
</protein>
<dbReference type="AlphaFoldDB" id="A0A061R8L8"/>
<evidence type="ECO:0000313" key="4">
    <source>
        <dbReference type="EMBL" id="JAC67094.1"/>
    </source>
</evidence>
<dbReference type="SUPFAM" id="SSF53383">
    <property type="entry name" value="PLP-dependent transferases"/>
    <property type="match status" value="1"/>
</dbReference>
<dbReference type="GO" id="GO:0030170">
    <property type="term" value="F:pyridoxal phosphate binding"/>
    <property type="evidence" value="ECO:0007669"/>
    <property type="project" value="InterPro"/>
</dbReference>
<evidence type="ECO:0000256" key="2">
    <source>
        <dbReference type="ARBA" id="ARBA00022898"/>
    </source>
</evidence>
<organism evidence="4">
    <name type="scientific">Tetraselmis sp. GSL018</name>
    <dbReference type="NCBI Taxonomy" id="582737"/>
    <lineage>
        <taxon>Eukaryota</taxon>
        <taxon>Viridiplantae</taxon>
        <taxon>Chlorophyta</taxon>
        <taxon>core chlorophytes</taxon>
        <taxon>Chlorodendrophyceae</taxon>
        <taxon>Chlorodendrales</taxon>
        <taxon>Chlorodendraceae</taxon>
        <taxon>Tetraselmis</taxon>
    </lineage>
</organism>
<dbReference type="InterPro" id="IPR015424">
    <property type="entry name" value="PyrdxlP-dep_Trfase"/>
</dbReference>
<keyword evidence="2 3" id="KW-0663">Pyridoxal phosphate</keyword>
<proteinExistence type="inferred from homology"/>
<comment type="similarity">
    <text evidence="1 3">Belongs to the class-III pyridoxal-phosphate-dependent aminotransferase family.</text>
</comment>
<dbReference type="PROSITE" id="PS00600">
    <property type="entry name" value="AA_TRANSFER_CLASS_3"/>
    <property type="match status" value="1"/>
</dbReference>
<dbReference type="InterPro" id="IPR015421">
    <property type="entry name" value="PyrdxlP-dep_Trfase_major"/>
</dbReference>